<evidence type="ECO:0000256" key="1">
    <source>
        <dbReference type="ARBA" id="ARBA00004685"/>
    </source>
</evidence>
<dbReference type="Proteomes" id="UP000636479">
    <property type="component" value="Unassembled WGS sequence"/>
</dbReference>
<gene>
    <name evidence="5" type="ORF">MIND_00114500</name>
</gene>
<evidence type="ECO:0000256" key="4">
    <source>
        <dbReference type="SAM" id="Phobius"/>
    </source>
</evidence>
<dbReference type="EMBL" id="JACAZF010000001">
    <property type="protein sequence ID" value="KAF7315975.1"/>
    <property type="molecule type" value="Genomic_DNA"/>
</dbReference>
<evidence type="ECO:0000313" key="6">
    <source>
        <dbReference type="Proteomes" id="UP000636479"/>
    </source>
</evidence>
<dbReference type="AlphaFoldDB" id="A0A8H6TEG4"/>
<dbReference type="PANTHER" id="PTHR33365:SF11">
    <property type="entry name" value="TAT PATHWAY SIGNAL SEQUENCE"/>
    <property type="match status" value="1"/>
</dbReference>
<proteinExistence type="inferred from homology"/>
<sequence>MFYHNDDASRGRSLLLEYMALLILSILGMVQVMVKTHFAESNLALGNVQSDGSDNGTYYPSSLPLSVSQAAMEFSPTEKYALNASADWASLIPHGQGWVQLGKERQPFAVSMYHQLHCLNGLRVALRTPKTSRSPQFNSHTNHCFNYLRQLLLCKADTTLEPTKITQTGDGKVRAAASGDNVVHVCRNWVQIRRFVEENMRDYWRET</sequence>
<dbReference type="PANTHER" id="PTHR33365">
    <property type="entry name" value="YALI0B05434P"/>
    <property type="match status" value="1"/>
</dbReference>
<evidence type="ECO:0000256" key="2">
    <source>
        <dbReference type="ARBA" id="ARBA00023002"/>
    </source>
</evidence>
<keyword evidence="4" id="KW-0472">Membrane</keyword>
<feature type="transmembrane region" description="Helical" evidence="4">
    <location>
        <begin position="15"/>
        <end position="34"/>
    </location>
</feature>
<evidence type="ECO:0000313" key="5">
    <source>
        <dbReference type="EMBL" id="KAF7315975.1"/>
    </source>
</evidence>
<comment type="pathway">
    <text evidence="1">Mycotoxin biosynthesis.</text>
</comment>
<comment type="caution">
    <text evidence="5">The sequence shown here is derived from an EMBL/GenBank/DDBJ whole genome shotgun (WGS) entry which is preliminary data.</text>
</comment>
<keyword evidence="4" id="KW-1133">Transmembrane helix</keyword>
<organism evidence="5 6">
    <name type="scientific">Mycena indigotica</name>
    <dbReference type="NCBI Taxonomy" id="2126181"/>
    <lineage>
        <taxon>Eukaryota</taxon>
        <taxon>Fungi</taxon>
        <taxon>Dikarya</taxon>
        <taxon>Basidiomycota</taxon>
        <taxon>Agaricomycotina</taxon>
        <taxon>Agaricomycetes</taxon>
        <taxon>Agaricomycetidae</taxon>
        <taxon>Agaricales</taxon>
        <taxon>Marasmiineae</taxon>
        <taxon>Mycenaceae</taxon>
        <taxon>Mycena</taxon>
    </lineage>
</organism>
<keyword evidence="4" id="KW-0812">Transmembrane</keyword>
<dbReference type="GeneID" id="59340604"/>
<name>A0A8H6TEG4_9AGAR</name>
<dbReference type="OrthoDB" id="3687641at2759"/>
<dbReference type="RefSeq" id="XP_037225998.1">
    <property type="nucleotide sequence ID" value="XM_037358088.1"/>
</dbReference>
<comment type="similarity">
    <text evidence="3">Belongs to the ustYa family.</text>
</comment>
<protein>
    <submittedName>
        <fullName evidence="5">Uncharacterized protein</fullName>
    </submittedName>
</protein>
<keyword evidence="6" id="KW-1185">Reference proteome</keyword>
<dbReference type="GO" id="GO:0043386">
    <property type="term" value="P:mycotoxin biosynthetic process"/>
    <property type="evidence" value="ECO:0007669"/>
    <property type="project" value="InterPro"/>
</dbReference>
<reference evidence="5" key="1">
    <citation type="submission" date="2020-05" db="EMBL/GenBank/DDBJ databases">
        <title>Mycena genomes resolve the evolution of fungal bioluminescence.</title>
        <authorList>
            <person name="Tsai I.J."/>
        </authorList>
    </citation>
    <scope>NUCLEOTIDE SEQUENCE</scope>
    <source>
        <strain evidence="5">171206Taipei</strain>
    </source>
</reference>
<dbReference type="Pfam" id="PF11807">
    <property type="entry name" value="UstYa"/>
    <property type="match status" value="1"/>
</dbReference>
<evidence type="ECO:0000256" key="3">
    <source>
        <dbReference type="ARBA" id="ARBA00035112"/>
    </source>
</evidence>
<accession>A0A8H6TEG4</accession>
<dbReference type="GO" id="GO:0016491">
    <property type="term" value="F:oxidoreductase activity"/>
    <property type="evidence" value="ECO:0007669"/>
    <property type="project" value="UniProtKB-KW"/>
</dbReference>
<keyword evidence="2" id="KW-0560">Oxidoreductase</keyword>
<dbReference type="InterPro" id="IPR021765">
    <property type="entry name" value="UstYa-like"/>
</dbReference>